<dbReference type="STRING" id="1325564.NSJP_2728"/>
<gene>
    <name evidence="2" type="ORF">NSJP_2728</name>
</gene>
<organism evidence="2 3">
    <name type="scientific">Nitrospira japonica</name>
    <dbReference type="NCBI Taxonomy" id="1325564"/>
    <lineage>
        <taxon>Bacteria</taxon>
        <taxon>Pseudomonadati</taxon>
        <taxon>Nitrospirota</taxon>
        <taxon>Nitrospiria</taxon>
        <taxon>Nitrospirales</taxon>
        <taxon>Nitrospiraceae</taxon>
        <taxon>Nitrospira</taxon>
    </lineage>
</organism>
<evidence type="ECO:0000313" key="3">
    <source>
        <dbReference type="Proteomes" id="UP000192042"/>
    </source>
</evidence>
<dbReference type="Pfam" id="PF11104">
    <property type="entry name" value="PilM_2"/>
    <property type="match status" value="1"/>
</dbReference>
<sequence length="524" mass="56876">MVAECVGLDIGLTAFKAVRFRRRLTGRESVEYFHLPLPFGRPEAAEPAKRAGQLRGFLWQHGLYGSGDIVTALPCQDLFIRTLSFPFRDTAKLAQVVPFEVENLIPMSLDDVAMGSMVLPARESPDASQKPKTAEVLVTAAPKEKVAEHLQFLASADLKPSAIGVDGMALYSVTQFLQEEGARVPGDLAIIDVGATKTTLCLIREGRPTLLRTVLWGSNHLTHALAVRYACSFAEAERRKRTMAVHEVNTWLEPLLKELRVTLHGYEGNGRQRLSHCWVSGGGSKLRELSGHVAQELGLIPVGPRQGFGASCPRAFSIAFGLAIHPKIVRPRWKTKAIGSDLAVDLNAGTAAASAQTEALRQDRRLAVWGALILGILALIDLSVRVYVKDRAFTDAKQALHADFVRSFGEGSGSGEEIDVARYRVGQIEKNLAVIDGSRSNMLAHLSSLAKQLPTGVPLTIRDLTIDGSTVHLEGETASFDAVEKIKQAFSGSGKFQDVSVSDTRVGSTANQVVFRLTYVVPQL</sequence>
<dbReference type="CDD" id="cd24049">
    <property type="entry name" value="ASKHA_NBD_PilM"/>
    <property type="match status" value="1"/>
</dbReference>
<dbReference type="EMBL" id="LT828648">
    <property type="protein sequence ID" value="SLM48895.1"/>
    <property type="molecule type" value="Genomic_DNA"/>
</dbReference>
<accession>A0A1W1I7D8</accession>
<dbReference type="InterPro" id="IPR043129">
    <property type="entry name" value="ATPase_NBD"/>
</dbReference>
<dbReference type="SUPFAM" id="SSF53067">
    <property type="entry name" value="Actin-like ATPase domain"/>
    <property type="match status" value="2"/>
</dbReference>
<dbReference type="RefSeq" id="WP_080887216.1">
    <property type="nucleotide sequence ID" value="NZ_LT828648.1"/>
</dbReference>
<dbReference type="AlphaFoldDB" id="A0A1W1I7D8"/>
<dbReference type="InterPro" id="IPR007813">
    <property type="entry name" value="PilN"/>
</dbReference>
<dbReference type="PANTHER" id="PTHR32432">
    <property type="entry name" value="CELL DIVISION PROTEIN FTSA-RELATED"/>
    <property type="match status" value="1"/>
</dbReference>
<keyword evidence="3" id="KW-1185">Reference proteome</keyword>
<protein>
    <recommendedName>
        <fullName evidence="4">Type IV pilus assembly protein PilM</fullName>
    </recommendedName>
</protein>
<dbReference type="InterPro" id="IPR005883">
    <property type="entry name" value="PilM"/>
</dbReference>
<dbReference type="Gene3D" id="3.30.1490.300">
    <property type="match status" value="1"/>
</dbReference>
<name>A0A1W1I7D8_9BACT</name>
<dbReference type="OrthoDB" id="5431056at2"/>
<keyword evidence="1" id="KW-1133">Transmembrane helix</keyword>
<reference evidence="2 3" key="1">
    <citation type="submission" date="2017-03" db="EMBL/GenBank/DDBJ databases">
        <authorList>
            <person name="Afonso C.L."/>
            <person name="Miller P.J."/>
            <person name="Scott M.A."/>
            <person name="Spackman E."/>
            <person name="Goraichik I."/>
            <person name="Dimitrov K.M."/>
            <person name="Suarez D.L."/>
            <person name="Swayne D.E."/>
        </authorList>
    </citation>
    <scope>NUCLEOTIDE SEQUENCE [LARGE SCALE GENOMIC DNA]</scope>
    <source>
        <strain evidence="2">Genome sequencing of Nitrospira japonica strain NJ11</strain>
    </source>
</reference>
<evidence type="ECO:0000313" key="2">
    <source>
        <dbReference type="EMBL" id="SLM48895.1"/>
    </source>
</evidence>
<dbReference type="KEGG" id="nja:NSJP_2728"/>
<evidence type="ECO:0000256" key="1">
    <source>
        <dbReference type="SAM" id="Phobius"/>
    </source>
</evidence>
<keyword evidence="1" id="KW-0472">Membrane</keyword>
<dbReference type="Gene3D" id="3.30.420.40">
    <property type="match status" value="2"/>
</dbReference>
<evidence type="ECO:0008006" key="4">
    <source>
        <dbReference type="Google" id="ProtNLM"/>
    </source>
</evidence>
<keyword evidence="1" id="KW-0812">Transmembrane</keyword>
<feature type="transmembrane region" description="Helical" evidence="1">
    <location>
        <begin position="366"/>
        <end position="388"/>
    </location>
</feature>
<dbReference type="InterPro" id="IPR050696">
    <property type="entry name" value="FtsA/MreB"/>
</dbReference>
<dbReference type="PANTHER" id="PTHR32432:SF3">
    <property type="entry name" value="ETHANOLAMINE UTILIZATION PROTEIN EUTJ"/>
    <property type="match status" value="1"/>
</dbReference>
<dbReference type="Proteomes" id="UP000192042">
    <property type="component" value="Chromosome I"/>
</dbReference>
<dbReference type="Pfam" id="PF05137">
    <property type="entry name" value="PilN"/>
    <property type="match status" value="1"/>
</dbReference>
<proteinExistence type="predicted"/>